<dbReference type="STRING" id="452652.KSE_14690"/>
<dbReference type="PANTHER" id="PTHR43610">
    <property type="entry name" value="BLL6696 PROTEIN"/>
    <property type="match status" value="1"/>
</dbReference>
<keyword evidence="2" id="KW-0012">Acyltransferase</keyword>
<dbReference type="InterPro" id="IPR000182">
    <property type="entry name" value="GNAT_dom"/>
</dbReference>
<feature type="domain" description="N-acetyltransferase" evidence="1">
    <location>
        <begin position="16"/>
        <end position="156"/>
    </location>
</feature>
<dbReference type="EMBL" id="AP010968">
    <property type="protein sequence ID" value="BAJ27297.1"/>
    <property type="molecule type" value="Genomic_DNA"/>
</dbReference>
<dbReference type="AlphaFoldDB" id="E4N7W6"/>
<dbReference type="Gene3D" id="3.40.630.30">
    <property type="match status" value="1"/>
</dbReference>
<dbReference type="KEGG" id="ksk:KSE_14690"/>
<dbReference type="PANTHER" id="PTHR43610:SF1">
    <property type="entry name" value="N-ACETYLTRANSFERASE DOMAIN-CONTAINING PROTEIN"/>
    <property type="match status" value="1"/>
</dbReference>
<proteinExistence type="predicted"/>
<dbReference type="EC" id="2.3.1.-" evidence="2"/>
<organism evidence="2 3">
    <name type="scientific">Kitasatospora setae (strain ATCC 33774 / DSM 43861 / JCM 3304 / KCC A-0304 / NBRC 14216 / KM-6054)</name>
    <name type="common">Streptomyces setae</name>
    <dbReference type="NCBI Taxonomy" id="452652"/>
    <lineage>
        <taxon>Bacteria</taxon>
        <taxon>Bacillati</taxon>
        <taxon>Actinomycetota</taxon>
        <taxon>Actinomycetes</taxon>
        <taxon>Kitasatosporales</taxon>
        <taxon>Streptomycetaceae</taxon>
        <taxon>Kitasatospora</taxon>
    </lineage>
</organism>
<reference evidence="2 3" key="1">
    <citation type="journal article" date="2010" name="DNA Res.">
        <title>Genome sequence of Kitasatospora setae NBRC 14216T: an evolutionary snapshot of the family Streptomycetaceae.</title>
        <authorList>
            <person name="Ichikawa N."/>
            <person name="Oguchi A."/>
            <person name="Ikeda H."/>
            <person name="Ishikawa J."/>
            <person name="Kitani S."/>
            <person name="Watanabe Y."/>
            <person name="Nakamura S."/>
            <person name="Katano Y."/>
            <person name="Kishi E."/>
            <person name="Sasagawa M."/>
            <person name="Ankai A."/>
            <person name="Fukui S."/>
            <person name="Hashimoto Y."/>
            <person name="Kamata S."/>
            <person name="Otoguro M."/>
            <person name="Tanikawa S."/>
            <person name="Nihira T."/>
            <person name="Horinouchi S."/>
            <person name="Ohnishi Y."/>
            <person name="Hayakawa M."/>
            <person name="Kuzuyama T."/>
            <person name="Arisawa A."/>
            <person name="Nomoto F."/>
            <person name="Miura H."/>
            <person name="Takahashi Y."/>
            <person name="Fujita N."/>
        </authorList>
    </citation>
    <scope>NUCLEOTIDE SEQUENCE [LARGE SCALE GENOMIC DNA]</scope>
    <source>
        <strain evidence="3">ATCC 33774 / DSM 43861 / JCM 3304 / KCC A-0304 / NBRC 14216 / KM-6054</strain>
    </source>
</reference>
<evidence type="ECO:0000313" key="3">
    <source>
        <dbReference type="Proteomes" id="UP000007076"/>
    </source>
</evidence>
<dbReference type="HOGENOM" id="CLU_013985_1_0_11"/>
<accession>E4N7W6</accession>
<dbReference type="RefSeq" id="WP_014134615.1">
    <property type="nucleotide sequence ID" value="NC_016109.1"/>
</dbReference>
<evidence type="ECO:0000259" key="1">
    <source>
        <dbReference type="Pfam" id="PF13302"/>
    </source>
</evidence>
<keyword evidence="3" id="KW-1185">Reference proteome</keyword>
<dbReference type="eggNOG" id="COG1670">
    <property type="taxonomic scope" value="Bacteria"/>
</dbReference>
<dbReference type="GO" id="GO:0016747">
    <property type="term" value="F:acyltransferase activity, transferring groups other than amino-acyl groups"/>
    <property type="evidence" value="ECO:0007669"/>
    <property type="project" value="InterPro"/>
</dbReference>
<dbReference type="PATRIC" id="fig|452652.3.peg.1466"/>
<dbReference type="InterPro" id="IPR016181">
    <property type="entry name" value="Acyl_CoA_acyltransferase"/>
</dbReference>
<dbReference type="SUPFAM" id="SSF55729">
    <property type="entry name" value="Acyl-CoA N-acyltransferases (Nat)"/>
    <property type="match status" value="1"/>
</dbReference>
<name>E4N7W6_KITSK</name>
<protein>
    <submittedName>
        <fullName evidence="2">Putative acetyltransferase</fullName>
        <ecNumber evidence="2">2.3.1.-</ecNumber>
    </submittedName>
</protein>
<dbReference type="Pfam" id="PF13302">
    <property type="entry name" value="Acetyltransf_3"/>
    <property type="match status" value="1"/>
</dbReference>
<evidence type="ECO:0000313" key="2">
    <source>
        <dbReference type="EMBL" id="BAJ27297.1"/>
    </source>
</evidence>
<keyword evidence="2" id="KW-0808">Transferase</keyword>
<gene>
    <name evidence="2" type="ordered locus">KSE_14690</name>
</gene>
<sequence>MPTAPTPVVLEGRLVRLEPLSTAHVPALFAAGGRDEEVWRHLSAPTPQTEDDLRAIVTARLADAARGHRLPLAVLDRASTAAIGTTNLHSWDVRTGRIEIGGSWLGRRWWRTGANREAKLLLMAHAFDTLGFTEIRWRVDAANTRSRQAVTRLGARPANPAAASSASHGLLHYTLPATTWPATRTRLTADR</sequence>
<dbReference type="Proteomes" id="UP000007076">
    <property type="component" value="Chromosome"/>
</dbReference>